<dbReference type="InterPro" id="IPR036388">
    <property type="entry name" value="WH-like_DNA-bd_sf"/>
</dbReference>
<dbReference type="CDD" id="cd08417">
    <property type="entry name" value="PBP2_Nitroaromatics_like"/>
    <property type="match status" value="1"/>
</dbReference>
<dbReference type="Pfam" id="PF03466">
    <property type="entry name" value="LysR_substrate"/>
    <property type="match status" value="1"/>
</dbReference>
<evidence type="ECO:0000313" key="6">
    <source>
        <dbReference type="EMBL" id="MFC6669269.1"/>
    </source>
</evidence>
<proteinExistence type="inferred from homology"/>
<dbReference type="InterPro" id="IPR037402">
    <property type="entry name" value="YidZ_PBP2"/>
</dbReference>
<evidence type="ECO:0000313" key="7">
    <source>
        <dbReference type="Proteomes" id="UP001596422"/>
    </source>
</evidence>
<gene>
    <name evidence="6" type="ORF">ACFQDL_03510</name>
</gene>
<evidence type="ECO:0000256" key="1">
    <source>
        <dbReference type="ARBA" id="ARBA00009437"/>
    </source>
</evidence>
<dbReference type="Pfam" id="PF00126">
    <property type="entry name" value="HTH_1"/>
    <property type="match status" value="1"/>
</dbReference>
<dbReference type="SUPFAM" id="SSF53850">
    <property type="entry name" value="Periplasmic binding protein-like II"/>
    <property type="match status" value="1"/>
</dbReference>
<keyword evidence="7" id="KW-1185">Reference proteome</keyword>
<sequence>MLSLRQFDLNLLRVFDTLISECHVTRAAEKLCLSQPAVSHALKRLREALDDPLLVKTEGGLQPTPRAQALLPVVQQALKLIDRGLSPPPAFDPATSRRRFVIATNDYFEEVLYPPFLAALQSRAPQLEFEIALITETVLHQGLENGDVDLVVGLEYGAELPSSLVQESWMSEALVCLVAGDNVAVADRLSLDDYLRQPHIGVSHIGAGNPEGVDQWLARQGLARRLLSRNLNYMAAARAAALTDAVLTLPRQMALLFVQLLPLRLVEPPPGLPPVEMSLIHHPLYARDGAILWLREQLQAFGT</sequence>
<dbReference type="PANTHER" id="PTHR30118">
    <property type="entry name" value="HTH-TYPE TRANSCRIPTIONAL REGULATOR LEUO-RELATED"/>
    <property type="match status" value="1"/>
</dbReference>
<name>A0ABW1ZVR2_9GAMM</name>
<dbReference type="InterPro" id="IPR000847">
    <property type="entry name" value="LysR_HTH_N"/>
</dbReference>
<dbReference type="Gene3D" id="3.40.190.10">
    <property type="entry name" value="Periplasmic binding protein-like II"/>
    <property type="match status" value="2"/>
</dbReference>
<protein>
    <submittedName>
        <fullName evidence="6">LysR family transcriptional regulator</fullName>
    </submittedName>
</protein>
<dbReference type="PROSITE" id="PS50931">
    <property type="entry name" value="HTH_LYSR"/>
    <property type="match status" value="1"/>
</dbReference>
<dbReference type="Proteomes" id="UP001596422">
    <property type="component" value="Unassembled WGS sequence"/>
</dbReference>
<evidence type="ECO:0000256" key="2">
    <source>
        <dbReference type="ARBA" id="ARBA00023015"/>
    </source>
</evidence>
<keyword evidence="3" id="KW-0238">DNA-binding</keyword>
<reference evidence="7" key="1">
    <citation type="journal article" date="2019" name="Int. J. Syst. Evol. Microbiol.">
        <title>The Global Catalogue of Microorganisms (GCM) 10K type strain sequencing project: providing services to taxonomists for standard genome sequencing and annotation.</title>
        <authorList>
            <consortium name="The Broad Institute Genomics Platform"/>
            <consortium name="The Broad Institute Genome Sequencing Center for Infectious Disease"/>
            <person name="Wu L."/>
            <person name="Ma J."/>
        </authorList>
    </citation>
    <scope>NUCLEOTIDE SEQUENCE [LARGE SCALE GENOMIC DNA]</scope>
    <source>
        <strain evidence="7">NBRC 111756</strain>
    </source>
</reference>
<comment type="similarity">
    <text evidence="1">Belongs to the LysR transcriptional regulatory family.</text>
</comment>
<dbReference type="InterPro" id="IPR005119">
    <property type="entry name" value="LysR_subst-bd"/>
</dbReference>
<dbReference type="EMBL" id="JBHSWE010000001">
    <property type="protein sequence ID" value="MFC6669269.1"/>
    <property type="molecule type" value="Genomic_DNA"/>
</dbReference>
<keyword evidence="2" id="KW-0805">Transcription regulation</keyword>
<feature type="domain" description="HTH lysR-type" evidence="5">
    <location>
        <begin position="7"/>
        <end position="64"/>
    </location>
</feature>
<accession>A0ABW1ZVR2</accession>
<dbReference type="RefSeq" id="WP_379907842.1">
    <property type="nucleotide sequence ID" value="NZ_JBHSWE010000001.1"/>
</dbReference>
<dbReference type="Gene3D" id="1.10.10.10">
    <property type="entry name" value="Winged helix-like DNA-binding domain superfamily/Winged helix DNA-binding domain"/>
    <property type="match status" value="1"/>
</dbReference>
<dbReference type="InterPro" id="IPR050389">
    <property type="entry name" value="LysR-type_TF"/>
</dbReference>
<dbReference type="PANTHER" id="PTHR30118:SF15">
    <property type="entry name" value="TRANSCRIPTIONAL REGULATORY PROTEIN"/>
    <property type="match status" value="1"/>
</dbReference>
<dbReference type="PRINTS" id="PR00039">
    <property type="entry name" value="HTHLYSR"/>
</dbReference>
<organism evidence="6 7">
    <name type="scientific">Marinobacterium aestuariivivens</name>
    <dbReference type="NCBI Taxonomy" id="1698799"/>
    <lineage>
        <taxon>Bacteria</taxon>
        <taxon>Pseudomonadati</taxon>
        <taxon>Pseudomonadota</taxon>
        <taxon>Gammaproteobacteria</taxon>
        <taxon>Oceanospirillales</taxon>
        <taxon>Oceanospirillaceae</taxon>
        <taxon>Marinobacterium</taxon>
    </lineage>
</organism>
<dbReference type="InterPro" id="IPR036390">
    <property type="entry name" value="WH_DNA-bd_sf"/>
</dbReference>
<evidence type="ECO:0000256" key="3">
    <source>
        <dbReference type="ARBA" id="ARBA00023125"/>
    </source>
</evidence>
<evidence type="ECO:0000259" key="5">
    <source>
        <dbReference type="PROSITE" id="PS50931"/>
    </source>
</evidence>
<comment type="caution">
    <text evidence="6">The sequence shown here is derived from an EMBL/GenBank/DDBJ whole genome shotgun (WGS) entry which is preliminary data.</text>
</comment>
<keyword evidence="4" id="KW-0804">Transcription</keyword>
<evidence type="ECO:0000256" key="4">
    <source>
        <dbReference type="ARBA" id="ARBA00023163"/>
    </source>
</evidence>
<dbReference type="SUPFAM" id="SSF46785">
    <property type="entry name" value="Winged helix' DNA-binding domain"/>
    <property type="match status" value="1"/>
</dbReference>